<name>A0A5B7HFQ5_PORTR</name>
<sequence>MAAAPLTAAGLTLRAATAALARLRWIYNTANPRLTCSHARHALADTRDSQAAGTAQEDRHDSINPVRPVF</sequence>
<dbReference type="AlphaFoldDB" id="A0A5B7HFQ5"/>
<organism evidence="2 3">
    <name type="scientific">Portunus trituberculatus</name>
    <name type="common">Swimming crab</name>
    <name type="synonym">Neptunus trituberculatus</name>
    <dbReference type="NCBI Taxonomy" id="210409"/>
    <lineage>
        <taxon>Eukaryota</taxon>
        <taxon>Metazoa</taxon>
        <taxon>Ecdysozoa</taxon>
        <taxon>Arthropoda</taxon>
        <taxon>Crustacea</taxon>
        <taxon>Multicrustacea</taxon>
        <taxon>Malacostraca</taxon>
        <taxon>Eumalacostraca</taxon>
        <taxon>Eucarida</taxon>
        <taxon>Decapoda</taxon>
        <taxon>Pleocyemata</taxon>
        <taxon>Brachyura</taxon>
        <taxon>Eubrachyura</taxon>
        <taxon>Portunoidea</taxon>
        <taxon>Portunidae</taxon>
        <taxon>Portuninae</taxon>
        <taxon>Portunus</taxon>
    </lineage>
</organism>
<proteinExistence type="predicted"/>
<protein>
    <submittedName>
        <fullName evidence="2">Uncharacterized protein</fullName>
    </submittedName>
</protein>
<comment type="caution">
    <text evidence="2">The sequence shown here is derived from an EMBL/GenBank/DDBJ whole genome shotgun (WGS) entry which is preliminary data.</text>
</comment>
<evidence type="ECO:0000313" key="2">
    <source>
        <dbReference type="EMBL" id="MPC68993.1"/>
    </source>
</evidence>
<dbReference type="EMBL" id="VSRR010028722">
    <property type="protein sequence ID" value="MPC68993.1"/>
    <property type="molecule type" value="Genomic_DNA"/>
</dbReference>
<gene>
    <name evidence="2" type="ORF">E2C01_063206</name>
</gene>
<accession>A0A5B7HFQ5</accession>
<evidence type="ECO:0000313" key="3">
    <source>
        <dbReference type="Proteomes" id="UP000324222"/>
    </source>
</evidence>
<evidence type="ECO:0000256" key="1">
    <source>
        <dbReference type="SAM" id="MobiDB-lite"/>
    </source>
</evidence>
<dbReference type="Proteomes" id="UP000324222">
    <property type="component" value="Unassembled WGS sequence"/>
</dbReference>
<keyword evidence="3" id="KW-1185">Reference proteome</keyword>
<reference evidence="2 3" key="1">
    <citation type="submission" date="2019-05" db="EMBL/GenBank/DDBJ databases">
        <title>Another draft genome of Portunus trituberculatus and its Hox gene families provides insights of decapod evolution.</title>
        <authorList>
            <person name="Jeong J.-H."/>
            <person name="Song I."/>
            <person name="Kim S."/>
            <person name="Choi T."/>
            <person name="Kim D."/>
            <person name="Ryu S."/>
            <person name="Kim W."/>
        </authorList>
    </citation>
    <scope>NUCLEOTIDE SEQUENCE [LARGE SCALE GENOMIC DNA]</scope>
    <source>
        <tissue evidence="2">Muscle</tissue>
    </source>
</reference>
<feature type="region of interest" description="Disordered" evidence="1">
    <location>
        <begin position="46"/>
        <end position="70"/>
    </location>
</feature>